<dbReference type="GO" id="GO:0009424">
    <property type="term" value="C:bacterial-type flagellum hook"/>
    <property type="evidence" value="ECO:0007669"/>
    <property type="project" value="UniProtKB-UniRule"/>
</dbReference>
<proteinExistence type="inferred from homology"/>
<gene>
    <name evidence="8" type="ORF">EWM63_23895</name>
</gene>
<dbReference type="GO" id="GO:0007155">
    <property type="term" value="P:cell adhesion"/>
    <property type="evidence" value="ECO:0007669"/>
    <property type="project" value="InterPro"/>
</dbReference>
<keyword evidence="3" id="KW-0175">Coiled coil</keyword>
<name>A0A4P6L471_9BURK</name>
<evidence type="ECO:0000256" key="4">
    <source>
        <dbReference type="ARBA" id="ARBA00023143"/>
    </source>
</evidence>
<dbReference type="InterPro" id="IPR010809">
    <property type="entry name" value="FliD_C"/>
</dbReference>
<comment type="similarity">
    <text evidence="1 5">Belongs to the FliD family.</text>
</comment>
<dbReference type="Proteomes" id="UP000290637">
    <property type="component" value="Chromosome"/>
</dbReference>
<organism evidence="8 9">
    <name type="scientific">Pseudoduganella lutea</name>
    <dbReference type="NCBI Taxonomy" id="321985"/>
    <lineage>
        <taxon>Bacteria</taxon>
        <taxon>Pseudomonadati</taxon>
        <taxon>Pseudomonadota</taxon>
        <taxon>Betaproteobacteria</taxon>
        <taxon>Burkholderiales</taxon>
        <taxon>Oxalobacteraceae</taxon>
        <taxon>Telluria group</taxon>
        <taxon>Pseudoduganella</taxon>
    </lineage>
</organism>
<keyword evidence="9" id="KW-1185">Reference proteome</keyword>
<dbReference type="PROSITE" id="PS00018">
    <property type="entry name" value="EF_HAND_1"/>
    <property type="match status" value="1"/>
</dbReference>
<dbReference type="Pfam" id="PF07195">
    <property type="entry name" value="FliD_C"/>
    <property type="match status" value="1"/>
</dbReference>
<dbReference type="AlphaFoldDB" id="A0A4P6L471"/>
<evidence type="ECO:0000256" key="3">
    <source>
        <dbReference type="ARBA" id="ARBA00023054"/>
    </source>
</evidence>
<dbReference type="RefSeq" id="WP_130188758.1">
    <property type="nucleotide sequence ID" value="NZ_CP035913.1"/>
</dbReference>
<dbReference type="Pfam" id="PF02465">
    <property type="entry name" value="FliD_N"/>
    <property type="match status" value="1"/>
</dbReference>
<keyword evidence="8" id="KW-0966">Cell projection</keyword>
<dbReference type="InterPro" id="IPR018247">
    <property type="entry name" value="EF_Hand_1_Ca_BS"/>
</dbReference>
<protein>
    <recommendedName>
        <fullName evidence="5">Flagellar hook-associated protein 2</fullName>
        <shortName evidence="5">HAP2</shortName>
    </recommendedName>
    <alternativeName>
        <fullName evidence="5">Flagellar cap protein</fullName>
    </alternativeName>
</protein>
<keyword evidence="5" id="KW-0964">Secreted</keyword>
<dbReference type="PANTHER" id="PTHR30288:SF0">
    <property type="entry name" value="FLAGELLAR HOOK-ASSOCIATED PROTEIN 2"/>
    <property type="match status" value="1"/>
</dbReference>
<evidence type="ECO:0000259" key="7">
    <source>
        <dbReference type="Pfam" id="PF07195"/>
    </source>
</evidence>
<dbReference type="EMBL" id="CP035913">
    <property type="protein sequence ID" value="QBE65648.1"/>
    <property type="molecule type" value="Genomic_DNA"/>
</dbReference>
<dbReference type="GO" id="GO:0005576">
    <property type="term" value="C:extracellular region"/>
    <property type="evidence" value="ECO:0007669"/>
    <property type="project" value="UniProtKB-SubCell"/>
</dbReference>
<dbReference type="KEGG" id="plue:EWM63_23895"/>
<evidence type="ECO:0000256" key="1">
    <source>
        <dbReference type="ARBA" id="ARBA00009764"/>
    </source>
</evidence>
<evidence type="ECO:0000256" key="5">
    <source>
        <dbReference type="RuleBase" id="RU362066"/>
    </source>
</evidence>
<evidence type="ECO:0000259" key="6">
    <source>
        <dbReference type="Pfam" id="PF02465"/>
    </source>
</evidence>
<keyword evidence="8" id="KW-0282">Flagellum</keyword>
<dbReference type="InterPro" id="IPR003481">
    <property type="entry name" value="FliD_N"/>
</dbReference>
<comment type="subcellular location">
    <subcellularLocation>
        <location evidence="5">Secreted</location>
    </subcellularLocation>
    <subcellularLocation>
        <location evidence="5">Bacterial flagellum</location>
    </subcellularLocation>
</comment>
<dbReference type="PANTHER" id="PTHR30288">
    <property type="entry name" value="FLAGELLAR CAP/ASSEMBLY PROTEIN FLID"/>
    <property type="match status" value="1"/>
</dbReference>
<accession>A0A4P6L471</accession>
<sequence length="461" mass="47659">MATTAPTYDPKSTATQLATISIQARQSILTTQNDVATATDKGLASLRSAMSTFENTMSSMSSKKTVVATSATFSSTVGTATAGMSATAGNYSFYVEQLATANQAQYSNISDTTPMSETGTINVNVGLTTFAVDLTQADSSGDGVLSIKELATAINSAAGNTSKVTASTMTIGGVQQLVLASSETGAANTVSLDGSGLPPGALQTSLATPGNRKDLVVAKDAIVYLGDKATGTKIQQASNTYNVIDGVSMTFTKAQSVGENPVTLTVGTDTSATTANLQGFVDGWNKLIGTLKTLTDAGSVSDGTSAGVFHADAGIQALRTRMQAVLRQASGGMSLANFGITGNRDGTLSLDAGRLTKTLAANPGALDTLMGNNTLNSPSGVLGDLDKLLGGWTDTTAGQISKRRDVNAQLQDSLLERQATLDKQYETAYVRYLNQFTTLQTLQAQMDSTTSMFDAMFSKDD</sequence>
<reference evidence="8 9" key="1">
    <citation type="submission" date="2019-02" db="EMBL/GenBank/DDBJ databases">
        <title>Draft Genome Sequences of Six Type Strains of the Genus Massilia.</title>
        <authorList>
            <person name="Miess H."/>
            <person name="Frediansyhah A."/>
            <person name="Gross H."/>
        </authorList>
    </citation>
    <scope>NUCLEOTIDE SEQUENCE [LARGE SCALE GENOMIC DNA]</scope>
    <source>
        <strain evidence="8 9">DSM 17473</strain>
    </source>
</reference>
<dbReference type="OrthoDB" id="9810816at2"/>
<keyword evidence="4 5" id="KW-0975">Bacterial flagellum</keyword>
<comment type="subunit">
    <text evidence="2 5">Homopentamer.</text>
</comment>
<evidence type="ECO:0000313" key="9">
    <source>
        <dbReference type="Proteomes" id="UP000290637"/>
    </source>
</evidence>
<feature type="domain" description="Flagellar hook-associated protein 2 C-terminal" evidence="7">
    <location>
        <begin position="219"/>
        <end position="447"/>
    </location>
</feature>
<feature type="domain" description="Flagellar hook-associated protein 2 N-terminal" evidence="6">
    <location>
        <begin position="8"/>
        <end position="101"/>
    </location>
</feature>
<evidence type="ECO:0000313" key="8">
    <source>
        <dbReference type="EMBL" id="QBE65648.1"/>
    </source>
</evidence>
<dbReference type="InterPro" id="IPR040026">
    <property type="entry name" value="FliD"/>
</dbReference>
<keyword evidence="8" id="KW-0969">Cilium</keyword>
<evidence type="ECO:0000256" key="2">
    <source>
        <dbReference type="ARBA" id="ARBA00011255"/>
    </source>
</evidence>
<comment type="function">
    <text evidence="5">Required for morphogenesis and for the elongation of the flagellar filament by facilitating polymerization of the flagellin monomers at the tip of growing filament. Forms a capping structure, which prevents flagellin subunits (transported through the central channel of the flagellum) from leaking out without polymerization at the distal end.</text>
</comment>
<dbReference type="GO" id="GO:0009421">
    <property type="term" value="C:bacterial-type flagellum filament cap"/>
    <property type="evidence" value="ECO:0007669"/>
    <property type="project" value="InterPro"/>
</dbReference>